<accession>A0A8J3G4H3</accession>
<protein>
    <recommendedName>
        <fullName evidence="4">Leucine-binding protein domain-containing protein</fullName>
    </recommendedName>
</protein>
<dbReference type="InterPro" id="IPR028081">
    <property type="entry name" value="Leu-bd"/>
</dbReference>
<dbReference type="InterPro" id="IPR028082">
    <property type="entry name" value="Peripla_BP_I"/>
</dbReference>
<dbReference type="Proteomes" id="UP000642809">
    <property type="component" value="Unassembled WGS sequence"/>
</dbReference>
<feature type="chain" id="PRO_5035192965" description="Leucine-binding protein domain-containing protein" evidence="3">
    <location>
        <begin position="20"/>
        <end position="551"/>
    </location>
</feature>
<dbReference type="AlphaFoldDB" id="A0A8J3G4H3"/>
<feature type="domain" description="Leucine-binding protein" evidence="4">
    <location>
        <begin position="234"/>
        <end position="498"/>
    </location>
</feature>
<dbReference type="RefSeq" id="WP_189578963.1">
    <property type="nucleotide sequence ID" value="NZ_BMYF01000003.1"/>
</dbReference>
<dbReference type="Pfam" id="PF13458">
    <property type="entry name" value="Peripla_BP_6"/>
    <property type="match status" value="1"/>
</dbReference>
<gene>
    <name evidence="5" type="ORF">GCM10008106_05870</name>
</gene>
<reference evidence="5" key="2">
    <citation type="submission" date="2020-09" db="EMBL/GenBank/DDBJ databases">
        <authorList>
            <person name="Sun Q."/>
            <person name="Kim S."/>
        </authorList>
    </citation>
    <scope>NUCLEOTIDE SEQUENCE</scope>
    <source>
        <strain evidence="5">KCTC 23224</strain>
    </source>
</reference>
<keyword evidence="6" id="KW-1185">Reference proteome</keyword>
<reference evidence="5" key="1">
    <citation type="journal article" date="2014" name="Int. J. Syst. Evol. Microbiol.">
        <title>Complete genome sequence of Corynebacterium casei LMG S-19264T (=DSM 44701T), isolated from a smear-ripened cheese.</title>
        <authorList>
            <consortium name="US DOE Joint Genome Institute (JGI-PGF)"/>
            <person name="Walter F."/>
            <person name="Albersmeier A."/>
            <person name="Kalinowski J."/>
            <person name="Ruckert C."/>
        </authorList>
    </citation>
    <scope>NUCLEOTIDE SEQUENCE</scope>
    <source>
        <strain evidence="5">KCTC 23224</strain>
    </source>
</reference>
<dbReference type="Gene3D" id="1.25.40.10">
    <property type="entry name" value="Tetratricopeptide repeat domain"/>
    <property type="match status" value="1"/>
</dbReference>
<proteinExistence type="inferred from homology"/>
<evidence type="ECO:0000259" key="4">
    <source>
        <dbReference type="Pfam" id="PF13458"/>
    </source>
</evidence>
<name>A0A8J3G4H3_9BACT</name>
<dbReference type="InterPro" id="IPR011990">
    <property type="entry name" value="TPR-like_helical_dom_sf"/>
</dbReference>
<evidence type="ECO:0000256" key="2">
    <source>
        <dbReference type="ARBA" id="ARBA00022729"/>
    </source>
</evidence>
<comment type="caution">
    <text evidence="5">The sequence shown here is derived from an EMBL/GenBank/DDBJ whole genome shotgun (WGS) entry which is preliminary data.</text>
</comment>
<keyword evidence="2 3" id="KW-0732">Signal</keyword>
<sequence length="551" mass="63041">MRALIPFLCMLMLNSQLFGQNQLANYNRAKTLIGYGNYVEAMEVLRPYLDEQTYGNLSNYAAHHFAFAAYQRGQFSLAEEVLSAKINKGTASQKDEARYLLALAYFKQGQKAAALRNIEAIKDTDLYKQAENATFEFLQDTDLSFFKENTTLGAKNQGFNLAFVQQLEKKQRLTSDERALLTQLKGQLQQESSGNLINKNTDYLDVAVILPFNQSGGSGVRELASSNFILELYQGLNFAAEELKKHNVRLRVQSYDTERNIDKLQQILQDQFVISADIIVGPIYPEEVELVANFSERYKIPFINPLSNLDDRIRNLNYAYLFRPSVEELSKGIMEFAKRNLDGRKIALAYSGASRDELLAKELENQVHNQGFNLIRSQKISSREVVSFFDVLQIRNDSTSRADLVIILSDDPNTANAAVGFMESKNIKTPILVMDSWLYFNFANYETLEGQNFHFIGNNPLRLNSPAYDRFKEDYLSKHLVYPSLNVSLGYELMYFIQTTFDQSNKRDWRDGLDRSGFREGRISQGFNFTKSQSNTFVPVYRLENGTLELK</sequence>
<dbReference type="SUPFAM" id="SSF48452">
    <property type="entry name" value="TPR-like"/>
    <property type="match status" value="1"/>
</dbReference>
<dbReference type="CDD" id="cd06268">
    <property type="entry name" value="PBP1_ABC_transporter_LIVBP-like"/>
    <property type="match status" value="1"/>
</dbReference>
<dbReference type="EMBL" id="BMYF01000003">
    <property type="protein sequence ID" value="GHB28130.1"/>
    <property type="molecule type" value="Genomic_DNA"/>
</dbReference>
<evidence type="ECO:0000256" key="1">
    <source>
        <dbReference type="ARBA" id="ARBA00010062"/>
    </source>
</evidence>
<evidence type="ECO:0000256" key="3">
    <source>
        <dbReference type="SAM" id="SignalP"/>
    </source>
</evidence>
<dbReference type="Gene3D" id="3.40.50.2300">
    <property type="match status" value="2"/>
</dbReference>
<comment type="similarity">
    <text evidence="1">Belongs to the leucine-binding protein family.</text>
</comment>
<evidence type="ECO:0000313" key="5">
    <source>
        <dbReference type="EMBL" id="GHB28130.1"/>
    </source>
</evidence>
<feature type="signal peptide" evidence="3">
    <location>
        <begin position="1"/>
        <end position="19"/>
    </location>
</feature>
<dbReference type="SUPFAM" id="SSF53822">
    <property type="entry name" value="Periplasmic binding protein-like I"/>
    <property type="match status" value="1"/>
</dbReference>
<evidence type="ECO:0000313" key="6">
    <source>
        <dbReference type="Proteomes" id="UP000642809"/>
    </source>
</evidence>
<organism evidence="5 6">
    <name type="scientific">Mongoliitalea lutea</name>
    <dbReference type="NCBI Taxonomy" id="849756"/>
    <lineage>
        <taxon>Bacteria</taxon>
        <taxon>Pseudomonadati</taxon>
        <taxon>Bacteroidota</taxon>
        <taxon>Cytophagia</taxon>
        <taxon>Cytophagales</taxon>
        <taxon>Cyclobacteriaceae</taxon>
        <taxon>Mongoliitalea</taxon>
    </lineage>
</organism>